<reference evidence="2 3" key="1">
    <citation type="submission" date="2024-02" db="EMBL/GenBank/DDBJ databases">
        <title>High-quality chromosome-scale genome assembly of Pensacola bahiagrass (Paspalum notatum Flugge var. saurae).</title>
        <authorList>
            <person name="Vega J.M."/>
            <person name="Podio M."/>
            <person name="Orjuela J."/>
            <person name="Siena L.A."/>
            <person name="Pessino S.C."/>
            <person name="Combes M.C."/>
            <person name="Mariac C."/>
            <person name="Albertini E."/>
            <person name="Pupilli F."/>
            <person name="Ortiz J.P.A."/>
            <person name="Leblanc O."/>
        </authorList>
    </citation>
    <scope>NUCLEOTIDE SEQUENCE [LARGE SCALE GENOMIC DNA]</scope>
    <source>
        <strain evidence="2">R1</strain>
        <tissue evidence="2">Leaf</tissue>
    </source>
</reference>
<name>A0AAQ3PVR0_PASNO</name>
<accession>A0AAQ3PVR0</accession>
<organism evidence="2 3">
    <name type="scientific">Paspalum notatum var. saurae</name>
    <dbReference type="NCBI Taxonomy" id="547442"/>
    <lineage>
        <taxon>Eukaryota</taxon>
        <taxon>Viridiplantae</taxon>
        <taxon>Streptophyta</taxon>
        <taxon>Embryophyta</taxon>
        <taxon>Tracheophyta</taxon>
        <taxon>Spermatophyta</taxon>
        <taxon>Magnoliopsida</taxon>
        <taxon>Liliopsida</taxon>
        <taxon>Poales</taxon>
        <taxon>Poaceae</taxon>
        <taxon>PACMAD clade</taxon>
        <taxon>Panicoideae</taxon>
        <taxon>Andropogonodae</taxon>
        <taxon>Paspaleae</taxon>
        <taxon>Paspalinae</taxon>
        <taxon>Paspalum</taxon>
    </lineage>
</organism>
<dbReference type="PANTHER" id="PTHR35317:SF38">
    <property type="entry name" value="RNA-DIRECTED DNA POLYMERASE"/>
    <property type="match status" value="1"/>
</dbReference>
<dbReference type="AlphaFoldDB" id="A0AAQ3PVR0"/>
<dbReference type="PANTHER" id="PTHR35317">
    <property type="entry name" value="OS04G0629600 PROTEIN"/>
    <property type="match status" value="1"/>
</dbReference>
<sequence length="195" mass="21710">MLTGPTTMSGLGDAGQFGGARVVEGGAKREGLEDRRRRRDPARRSSELKATLAVKETANEAWAAVKTMRVGVDRVKNASKQRLTKEFENLQWKDGESVDDFAVRVNPREEVKDGRVVRKVQWYRSWKQVAVSIEMLLDLDTMTMEELMLRVAEDADAEDAKEQEVGVERAGQLYLTEHSGRHADGSGTGSADMEV</sequence>
<keyword evidence="3" id="KW-1185">Reference proteome</keyword>
<feature type="region of interest" description="Disordered" evidence="1">
    <location>
        <begin position="1"/>
        <end position="50"/>
    </location>
</feature>
<dbReference type="Proteomes" id="UP001341281">
    <property type="component" value="Chromosome 02"/>
</dbReference>
<gene>
    <name evidence="2" type="ORF">U9M48_006990</name>
</gene>
<feature type="compositionally biased region" description="Basic and acidic residues" evidence="1">
    <location>
        <begin position="26"/>
        <end position="35"/>
    </location>
</feature>
<protein>
    <submittedName>
        <fullName evidence="2">Uncharacterized protein</fullName>
    </submittedName>
</protein>
<evidence type="ECO:0000256" key="1">
    <source>
        <dbReference type="SAM" id="MobiDB-lite"/>
    </source>
</evidence>
<dbReference type="EMBL" id="CP144746">
    <property type="protein sequence ID" value="WVZ56469.1"/>
    <property type="molecule type" value="Genomic_DNA"/>
</dbReference>
<evidence type="ECO:0000313" key="3">
    <source>
        <dbReference type="Proteomes" id="UP001341281"/>
    </source>
</evidence>
<proteinExistence type="predicted"/>
<feature type="region of interest" description="Disordered" evidence="1">
    <location>
        <begin position="159"/>
        <end position="195"/>
    </location>
</feature>
<evidence type="ECO:0000313" key="2">
    <source>
        <dbReference type="EMBL" id="WVZ56469.1"/>
    </source>
</evidence>